<accession>A0A0A9AYV3</accession>
<reference evidence="1" key="2">
    <citation type="journal article" date="2015" name="Data Brief">
        <title>Shoot transcriptome of the giant reed, Arundo donax.</title>
        <authorList>
            <person name="Barrero R.A."/>
            <person name="Guerrero F.D."/>
            <person name="Moolhuijzen P."/>
            <person name="Goolsby J.A."/>
            <person name="Tidwell J."/>
            <person name="Bellgard S.E."/>
            <person name="Bellgard M.I."/>
        </authorList>
    </citation>
    <scope>NUCLEOTIDE SEQUENCE</scope>
    <source>
        <tissue evidence="1">Shoot tissue taken approximately 20 cm above the soil surface</tissue>
    </source>
</reference>
<name>A0A0A9AYV3_ARUDO</name>
<dbReference type="AlphaFoldDB" id="A0A0A9AYV3"/>
<sequence>MVSVIQLILLIDAKTEAWMPGGNNVKEM</sequence>
<proteinExistence type="predicted"/>
<protein>
    <submittedName>
        <fullName evidence="1">Uncharacterized protein</fullName>
    </submittedName>
</protein>
<reference evidence="1" key="1">
    <citation type="submission" date="2014-09" db="EMBL/GenBank/DDBJ databases">
        <authorList>
            <person name="Magalhaes I.L.F."/>
            <person name="Oliveira U."/>
            <person name="Santos F.R."/>
            <person name="Vidigal T.H.D.A."/>
            <person name="Brescovit A.D."/>
            <person name="Santos A.J."/>
        </authorList>
    </citation>
    <scope>NUCLEOTIDE SEQUENCE</scope>
    <source>
        <tissue evidence="1">Shoot tissue taken approximately 20 cm above the soil surface</tissue>
    </source>
</reference>
<dbReference type="EMBL" id="GBRH01240961">
    <property type="protein sequence ID" value="JAD56934.1"/>
    <property type="molecule type" value="Transcribed_RNA"/>
</dbReference>
<evidence type="ECO:0000313" key="1">
    <source>
        <dbReference type="EMBL" id="JAD56934.1"/>
    </source>
</evidence>
<organism evidence="1">
    <name type="scientific">Arundo donax</name>
    <name type="common">Giant reed</name>
    <name type="synonym">Donax arundinaceus</name>
    <dbReference type="NCBI Taxonomy" id="35708"/>
    <lineage>
        <taxon>Eukaryota</taxon>
        <taxon>Viridiplantae</taxon>
        <taxon>Streptophyta</taxon>
        <taxon>Embryophyta</taxon>
        <taxon>Tracheophyta</taxon>
        <taxon>Spermatophyta</taxon>
        <taxon>Magnoliopsida</taxon>
        <taxon>Liliopsida</taxon>
        <taxon>Poales</taxon>
        <taxon>Poaceae</taxon>
        <taxon>PACMAD clade</taxon>
        <taxon>Arundinoideae</taxon>
        <taxon>Arundineae</taxon>
        <taxon>Arundo</taxon>
    </lineage>
</organism>